<evidence type="ECO:0000313" key="3">
    <source>
        <dbReference type="Proteomes" id="UP001058016"/>
    </source>
</evidence>
<protein>
    <submittedName>
        <fullName evidence="2">Uncharacterized protein</fullName>
    </submittedName>
</protein>
<evidence type="ECO:0000313" key="1">
    <source>
        <dbReference type="EMBL" id="UUF06191.1"/>
    </source>
</evidence>
<accession>A0A9Q9CL94</accession>
<evidence type="ECO:0000313" key="2">
    <source>
        <dbReference type="EMBL" id="UUF07431.1"/>
    </source>
</evidence>
<dbReference type="EMBL" id="CP071250">
    <property type="protein sequence ID" value="UUF07431.1"/>
    <property type="molecule type" value="Genomic_DNA"/>
</dbReference>
<dbReference type="RefSeq" id="WP_055275323.1">
    <property type="nucleotide sequence ID" value="NZ_CP071249.1"/>
</dbReference>
<organism evidence="2 4">
    <name type="scientific">Turicibacter bilis</name>
    <dbReference type="NCBI Taxonomy" id="2735723"/>
    <lineage>
        <taxon>Bacteria</taxon>
        <taxon>Bacillati</taxon>
        <taxon>Bacillota</taxon>
        <taxon>Erysipelotrichia</taxon>
        <taxon>Erysipelotrichales</taxon>
        <taxon>Turicibacteraceae</taxon>
        <taxon>Turicibacter</taxon>
    </lineage>
</organism>
<gene>
    <name evidence="1" type="ORF">J0J69_00960</name>
    <name evidence="2" type="ORF">J0J70_07250</name>
</gene>
<dbReference type="EMBL" id="CP071249">
    <property type="protein sequence ID" value="UUF06191.1"/>
    <property type="molecule type" value="Genomic_DNA"/>
</dbReference>
<proteinExistence type="predicted"/>
<sequence>MSKTVYDLTNYEDLKAQYEDSQRQLKQTEQLLIHLTQIKKENRIPHKANYVDRMLNEQYEKYEIESQVIHELKQQLNLLKA</sequence>
<dbReference type="Proteomes" id="UP001058016">
    <property type="component" value="Chromosome"/>
</dbReference>
<dbReference type="AlphaFoldDB" id="A0A9Q9CL94"/>
<dbReference type="Proteomes" id="UP001058072">
    <property type="component" value="Chromosome"/>
</dbReference>
<evidence type="ECO:0000313" key="4">
    <source>
        <dbReference type="Proteomes" id="UP001058072"/>
    </source>
</evidence>
<reference evidence="2 3" key="1">
    <citation type="submission" date="2021-03" db="EMBL/GenBank/DDBJ databases">
        <title>Comparative Genomics and Metabolomics in the genus Turicibacter.</title>
        <authorList>
            <person name="Maki J."/>
            <person name="Looft T."/>
        </authorList>
    </citation>
    <scope>NUCLEOTIDE SEQUENCE</scope>
    <source>
        <strain evidence="2">ISU324</strain>
        <strain evidence="1 3">MMM721</strain>
    </source>
</reference>
<name>A0A9Q9CL94_9FIRM</name>
<keyword evidence="3" id="KW-1185">Reference proteome</keyword>